<comment type="caution">
    <text evidence="1">The sequence shown here is derived from an EMBL/GenBank/DDBJ whole genome shotgun (WGS) entry which is preliminary data.</text>
</comment>
<name>A0A926DHW3_9FIRM</name>
<dbReference type="InterPro" id="IPR038705">
    <property type="entry name" value="YabP_sf"/>
</dbReference>
<gene>
    <name evidence="1" type="primary">yabP</name>
    <name evidence="1" type="ORF">H8693_09695</name>
</gene>
<dbReference type="InterPro" id="IPR022476">
    <property type="entry name" value="Spore_YabP/YqfC"/>
</dbReference>
<proteinExistence type="predicted"/>
<dbReference type="GO" id="GO:0030435">
    <property type="term" value="P:sporulation resulting in formation of a cellular spore"/>
    <property type="evidence" value="ECO:0007669"/>
    <property type="project" value="InterPro"/>
</dbReference>
<dbReference type="PIRSF" id="PIRSF011576">
    <property type="entry name" value="YabP"/>
    <property type="match status" value="1"/>
</dbReference>
<dbReference type="AlphaFoldDB" id="A0A926DHW3"/>
<dbReference type="InterPro" id="IPR012504">
    <property type="entry name" value="Spore_YabP"/>
</dbReference>
<dbReference type="Gene3D" id="2.60.40.2000">
    <property type="match status" value="1"/>
</dbReference>
<dbReference type="Proteomes" id="UP000617951">
    <property type="component" value="Unassembled WGS sequence"/>
</dbReference>
<protein>
    <submittedName>
        <fullName evidence="1">Sporulation protein YabP</fullName>
    </submittedName>
</protein>
<evidence type="ECO:0000313" key="1">
    <source>
        <dbReference type="EMBL" id="MBC8539200.1"/>
    </source>
</evidence>
<dbReference type="Pfam" id="PF07873">
    <property type="entry name" value="YabP"/>
    <property type="match status" value="1"/>
</dbReference>
<sequence length="99" mass="11479">MMNTQDEIRRIESRPHKVTIEGRERITITSVEDIDSFNENEVIFLTGLGMMTVVGEDLHINKLNLEEGLLVIDGTIEGLDYADHEEERMHKGFFSRVFR</sequence>
<organism evidence="1 2">
    <name type="scientific">Guopingia tenuis</name>
    <dbReference type="NCBI Taxonomy" id="2763656"/>
    <lineage>
        <taxon>Bacteria</taxon>
        <taxon>Bacillati</taxon>
        <taxon>Bacillota</taxon>
        <taxon>Clostridia</taxon>
        <taxon>Christensenellales</taxon>
        <taxon>Christensenellaceae</taxon>
        <taxon>Guopingia</taxon>
    </lineage>
</organism>
<evidence type="ECO:0000313" key="2">
    <source>
        <dbReference type="Proteomes" id="UP000617951"/>
    </source>
</evidence>
<dbReference type="RefSeq" id="WP_178619347.1">
    <property type="nucleotide sequence ID" value="NZ_JACRSS010000005.1"/>
</dbReference>
<dbReference type="NCBIfam" id="TIGR02892">
    <property type="entry name" value="spore_yabP"/>
    <property type="match status" value="1"/>
</dbReference>
<accession>A0A926DHW3</accession>
<keyword evidence="2" id="KW-1185">Reference proteome</keyword>
<reference evidence="1" key="1">
    <citation type="submission" date="2020-08" db="EMBL/GenBank/DDBJ databases">
        <title>Genome public.</title>
        <authorList>
            <person name="Liu C."/>
            <person name="Sun Q."/>
        </authorList>
    </citation>
    <scope>NUCLEOTIDE SEQUENCE</scope>
    <source>
        <strain evidence="1">NSJ-63</strain>
    </source>
</reference>
<dbReference type="EMBL" id="JACRSS010000005">
    <property type="protein sequence ID" value="MBC8539200.1"/>
    <property type="molecule type" value="Genomic_DNA"/>
</dbReference>